<dbReference type="PROSITE" id="PS51720">
    <property type="entry name" value="G_AIG1"/>
    <property type="match status" value="1"/>
</dbReference>
<dbReference type="Pfam" id="PF04548">
    <property type="entry name" value="AIG1"/>
    <property type="match status" value="1"/>
</dbReference>
<evidence type="ECO:0000259" key="4">
    <source>
        <dbReference type="PROSITE" id="PS51720"/>
    </source>
</evidence>
<proteinExistence type="inferred from homology"/>
<name>A0A8C6VAK2_NAJNA</name>
<dbReference type="InterPro" id="IPR006703">
    <property type="entry name" value="G_AIG1"/>
</dbReference>
<dbReference type="CDD" id="cd01852">
    <property type="entry name" value="AIG1"/>
    <property type="match status" value="1"/>
</dbReference>
<dbReference type="GO" id="GO:0005525">
    <property type="term" value="F:GTP binding"/>
    <property type="evidence" value="ECO:0007669"/>
    <property type="project" value="UniProtKB-KW"/>
</dbReference>
<dbReference type="FunFam" id="3.40.50.300:FF:000366">
    <property type="entry name" value="GTPase, IMAP family member 2"/>
    <property type="match status" value="1"/>
</dbReference>
<evidence type="ECO:0000313" key="6">
    <source>
        <dbReference type="Proteomes" id="UP000694559"/>
    </source>
</evidence>
<dbReference type="OMA" id="TENMHRK"/>
<dbReference type="PANTHER" id="PTHR10903:SF170">
    <property type="entry name" value="GTPASE IMAP FAMILY MEMBER 7"/>
    <property type="match status" value="1"/>
</dbReference>
<dbReference type="AlphaFoldDB" id="A0A8C6VAK2"/>
<dbReference type="OrthoDB" id="8954335at2759"/>
<evidence type="ECO:0000313" key="5">
    <source>
        <dbReference type="Ensembl" id="ENSNNAP00000002079.1"/>
    </source>
</evidence>
<evidence type="ECO:0000256" key="1">
    <source>
        <dbReference type="ARBA" id="ARBA00008535"/>
    </source>
</evidence>
<accession>A0A8C6VAK2</accession>
<protein>
    <recommendedName>
        <fullName evidence="4">AIG1-type G domain-containing protein</fullName>
    </recommendedName>
</protein>
<dbReference type="Gene3D" id="3.40.50.300">
    <property type="entry name" value="P-loop containing nucleotide triphosphate hydrolases"/>
    <property type="match status" value="1"/>
</dbReference>
<dbReference type="InterPro" id="IPR027417">
    <property type="entry name" value="P-loop_NTPase"/>
</dbReference>
<dbReference type="GeneTree" id="ENSGT00940000159509"/>
<evidence type="ECO:0000256" key="2">
    <source>
        <dbReference type="ARBA" id="ARBA00022741"/>
    </source>
</evidence>
<dbReference type="InterPro" id="IPR045058">
    <property type="entry name" value="GIMA/IAN/Toc"/>
</dbReference>
<reference evidence="5" key="1">
    <citation type="submission" date="2025-08" db="UniProtKB">
        <authorList>
            <consortium name="Ensembl"/>
        </authorList>
    </citation>
    <scope>IDENTIFICATION</scope>
</reference>
<feature type="domain" description="AIG1-type G" evidence="4">
    <location>
        <begin position="12"/>
        <end position="214"/>
    </location>
</feature>
<keyword evidence="6" id="KW-1185">Reference proteome</keyword>
<dbReference type="Proteomes" id="UP000694559">
    <property type="component" value="Unplaced"/>
</dbReference>
<keyword evidence="2" id="KW-0547">Nucleotide-binding</keyword>
<organism evidence="5 6">
    <name type="scientific">Naja naja</name>
    <name type="common">Indian cobra</name>
    <dbReference type="NCBI Taxonomy" id="35670"/>
    <lineage>
        <taxon>Eukaryota</taxon>
        <taxon>Metazoa</taxon>
        <taxon>Chordata</taxon>
        <taxon>Craniata</taxon>
        <taxon>Vertebrata</taxon>
        <taxon>Euteleostomi</taxon>
        <taxon>Lepidosauria</taxon>
        <taxon>Squamata</taxon>
        <taxon>Bifurcata</taxon>
        <taxon>Unidentata</taxon>
        <taxon>Episquamata</taxon>
        <taxon>Toxicofera</taxon>
        <taxon>Serpentes</taxon>
        <taxon>Colubroidea</taxon>
        <taxon>Elapidae</taxon>
        <taxon>Elapinae</taxon>
        <taxon>Naja</taxon>
    </lineage>
</organism>
<dbReference type="SUPFAM" id="SSF52540">
    <property type="entry name" value="P-loop containing nucleoside triphosphate hydrolases"/>
    <property type="match status" value="1"/>
</dbReference>
<dbReference type="Ensembl" id="ENSNNAT00000002183.1">
    <property type="protein sequence ID" value="ENSNNAP00000002079.1"/>
    <property type="gene ID" value="ENSNNAG00000001461.1"/>
</dbReference>
<evidence type="ECO:0000256" key="3">
    <source>
        <dbReference type="ARBA" id="ARBA00023134"/>
    </source>
</evidence>
<dbReference type="PANTHER" id="PTHR10903">
    <property type="entry name" value="GTPASE, IMAP FAMILY MEMBER-RELATED"/>
    <property type="match status" value="1"/>
</dbReference>
<sequence length="251" mass="27536">PGAAPENRVPSRPERRIVLVGKTGSGISATGNTILGSKIFELGDSSESVTEACQKEETQVNGRKVVVVDTPGFSHTSRAPEDIVAEVSKCVKFCSPGPHVILQVMRPVPLTQEEKEEVAQLIKNIFGPKANSYMILLFTRKEVPEGKSLENIISSDKNLEEYVAECGNRYLAFDNQAKGTEREAQVAKLMKMIDALVSKNRDAPSVEMRINCRRNPPTLPPLTILDHTTPMVETEVQTAQGTADPVLRRND</sequence>
<comment type="similarity">
    <text evidence="1">Belongs to the TRAFAC class TrmE-Era-EngA-EngB-Septin-like GTPase superfamily. AIG1/Toc34/Toc159-like paraseptin GTPase family. IAN subfamily.</text>
</comment>
<keyword evidence="3" id="KW-0342">GTP-binding</keyword>
<reference evidence="5" key="2">
    <citation type="submission" date="2025-09" db="UniProtKB">
        <authorList>
            <consortium name="Ensembl"/>
        </authorList>
    </citation>
    <scope>IDENTIFICATION</scope>
</reference>